<dbReference type="Proteomes" id="UP000261032">
    <property type="component" value="Unassembled WGS sequence"/>
</dbReference>
<dbReference type="EMBL" id="QUSL01000056">
    <property type="protein sequence ID" value="RGD77438.1"/>
    <property type="molecule type" value="Genomic_DNA"/>
</dbReference>
<evidence type="ECO:0000313" key="2">
    <source>
        <dbReference type="EMBL" id="RGD77438.1"/>
    </source>
</evidence>
<dbReference type="InterPro" id="IPR005094">
    <property type="entry name" value="Endonuclease_MobA/VirD2"/>
</dbReference>
<comment type="caution">
    <text evidence="2">The sequence shown here is derived from an EMBL/GenBank/DDBJ whole genome shotgun (WGS) entry which is preliminary data.</text>
</comment>
<accession>A0A3E3E6M6</accession>
<feature type="domain" description="MobA/VirD2-like nuclease" evidence="1">
    <location>
        <begin position="22"/>
        <end position="151"/>
    </location>
</feature>
<gene>
    <name evidence="2" type="ORF">DXB93_17940</name>
</gene>
<dbReference type="AlphaFoldDB" id="A0A3E3E6M6"/>
<organism evidence="2 3">
    <name type="scientific">Thomasclavelia ramosa</name>
    <dbReference type="NCBI Taxonomy" id="1547"/>
    <lineage>
        <taxon>Bacteria</taxon>
        <taxon>Bacillati</taxon>
        <taxon>Bacillota</taxon>
        <taxon>Erysipelotrichia</taxon>
        <taxon>Erysipelotrichales</taxon>
        <taxon>Coprobacillaceae</taxon>
        <taxon>Thomasclavelia</taxon>
    </lineage>
</organism>
<evidence type="ECO:0000259" key="1">
    <source>
        <dbReference type="Pfam" id="PF03432"/>
    </source>
</evidence>
<evidence type="ECO:0000313" key="3">
    <source>
        <dbReference type="Proteomes" id="UP000261032"/>
    </source>
</evidence>
<dbReference type="Pfam" id="PF03432">
    <property type="entry name" value="Relaxase"/>
    <property type="match status" value="1"/>
</dbReference>
<reference evidence="2 3" key="1">
    <citation type="submission" date="2018-08" db="EMBL/GenBank/DDBJ databases">
        <title>A genome reference for cultivated species of the human gut microbiota.</title>
        <authorList>
            <person name="Zou Y."/>
            <person name="Xue W."/>
            <person name="Luo G."/>
        </authorList>
    </citation>
    <scope>NUCLEOTIDE SEQUENCE [LARGE SCALE GENOMIC DNA]</scope>
    <source>
        <strain evidence="2 3">OM06-4</strain>
    </source>
</reference>
<sequence>MQMSVITKVHSLRGDVSKAIDYIINDEKTEPWLIGTNYGVVPEYVGMYWKNKWKEEGYRGDTVGYHFIQSFDDPDLKPEQIYELANEWIEGCTKGKHDYVIAVHKNTNHTHAHIIVNPVNRETKKGWSIYYKKELKEFRKINDQICEKYGLEILPPSEKVQSSSWWKFQNRSKGDTDMEVIRKAIDFVVPRVKDYDDFKLYLNKIGFEVEDGSTVKGDSNDLIDRYKNYRFNVNVKMINAELSNGEYYFVRIPYSKEWMLINRENTKWNDRGDMLECQVDFTKTYNIYNSNGDKVVEYDRGGINIASVWENMDKESKGRQGLRIKPPYRSRFRRCKKIINPENKSLDYSLEGILSRIKNNGCYVTDLEIEDVIKNDKLDSNKQKDIRNTFYDNAEIKTAFNQSPLYRMNKKEKYYFYKTKDIQEKLDMIAKRKESFENVGSLDEMKKLKRDIHRELVKCNSRIREIELSFEEIQIQRMEGILEMTDAEVSKLIDDDLSHLKKEAFKLKHQYSDITNKIKNAEKDKDKFR</sequence>
<name>A0A3E3E6M6_9FIRM</name>
<protein>
    <recommendedName>
        <fullName evidence="1">MobA/VirD2-like nuclease domain-containing protein</fullName>
    </recommendedName>
</protein>
<proteinExistence type="predicted"/>